<gene>
    <name evidence="6" type="ORF">DAT39_012230</name>
</gene>
<accession>A0A8J4WZ28</accession>
<dbReference type="GO" id="GO:0006955">
    <property type="term" value="P:immune response"/>
    <property type="evidence" value="ECO:0007669"/>
    <property type="project" value="TreeGrafter"/>
</dbReference>
<name>A0A8J4WZ28_CLAMG</name>
<keyword evidence="6" id="KW-0675">Receptor</keyword>
<dbReference type="InterPro" id="IPR003599">
    <property type="entry name" value="Ig_sub"/>
</dbReference>
<feature type="compositionally biased region" description="Low complexity" evidence="3">
    <location>
        <begin position="163"/>
        <end position="173"/>
    </location>
</feature>
<organism evidence="6 7">
    <name type="scientific">Clarias magur</name>
    <name type="common">Asian catfish</name>
    <name type="synonym">Macropteronotus magur</name>
    <dbReference type="NCBI Taxonomy" id="1594786"/>
    <lineage>
        <taxon>Eukaryota</taxon>
        <taxon>Metazoa</taxon>
        <taxon>Chordata</taxon>
        <taxon>Craniata</taxon>
        <taxon>Vertebrata</taxon>
        <taxon>Euteleostomi</taxon>
        <taxon>Actinopterygii</taxon>
        <taxon>Neopterygii</taxon>
        <taxon>Teleostei</taxon>
        <taxon>Ostariophysi</taxon>
        <taxon>Siluriformes</taxon>
        <taxon>Clariidae</taxon>
        <taxon>Clarias</taxon>
    </lineage>
</organism>
<dbReference type="EMBL" id="QNUK01000212">
    <property type="protein sequence ID" value="KAF5898064.1"/>
    <property type="molecule type" value="Genomic_DNA"/>
</dbReference>
<reference evidence="6" key="1">
    <citation type="submission" date="2020-07" db="EMBL/GenBank/DDBJ databases">
        <title>Clarias magur genome sequencing, assembly and annotation.</title>
        <authorList>
            <person name="Kushwaha B."/>
            <person name="Kumar R."/>
            <person name="Das P."/>
            <person name="Joshi C.G."/>
            <person name="Kumar D."/>
            <person name="Nagpure N.S."/>
            <person name="Pandey M."/>
            <person name="Agarwal S."/>
            <person name="Srivastava S."/>
            <person name="Singh M."/>
            <person name="Sahoo L."/>
            <person name="Jayasankar P."/>
            <person name="Meher P.K."/>
            <person name="Koringa P.G."/>
            <person name="Iquebal M.A."/>
            <person name="Das S.P."/>
            <person name="Bit A."/>
            <person name="Patnaik S."/>
            <person name="Patel N."/>
            <person name="Shah T.M."/>
            <person name="Hinsu A."/>
            <person name="Jena J.K."/>
        </authorList>
    </citation>
    <scope>NUCLEOTIDE SEQUENCE</scope>
    <source>
        <strain evidence="6">CIFAMagur01</strain>
        <tissue evidence="6">Testis</tissue>
    </source>
</reference>
<feature type="region of interest" description="Disordered" evidence="3">
    <location>
        <begin position="136"/>
        <end position="221"/>
    </location>
</feature>
<evidence type="ECO:0000256" key="2">
    <source>
        <dbReference type="ARBA" id="ARBA00023157"/>
    </source>
</evidence>
<feature type="non-terminal residue" evidence="6">
    <location>
        <position position="236"/>
    </location>
</feature>
<evidence type="ECO:0000313" key="6">
    <source>
        <dbReference type="EMBL" id="KAF5898064.1"/>
    </source>
</evidence>
<dbReference type="OrthoDB" id="6151406at2759"/>
<dbReference type="SUPFAM" id="SSF48726">
    <property type="entry name" value="Immunoglobulin"/>
    <property type="match status" value="1"/>
</dbReference>
<dbReference type="SMART" id="SM00408">
    <property type="entry name" value="IGc2"/>
    <property type="match status" value="1"/>
</dbReference>
<dbReference type="FunFam" id="2.60.40.10:FF:001607">
    <property type="entry name" value="Leukocyte immune-type receptor TS32.15 L2.5a"/>
    <property type="match status" value="1"/>
</dbReference>
<dbReference type="PANTHER" id="PTHR11481">
    <property type="entry name" value="IMMUNOGLOBULIN FC RECEPTOR"/>
    <property type="match status" value="1"/>
</dbReference>
<protein>
    <submittedName>
        <fullName evidence="6">Fc receptor-like protein 5</fullName>
    </submittedName>
</protein>
<keyword evidence="4" id="KW-0812">Transmembrane</keyword>
<dbReference type="GO" id="GO:0004888">
    <property type="term" value="F:transmembrane signaling receptor activity"/>
    <property type="evidence" value="ECO:0007669"/>
    <property type="project" value="TreeGrafter"/>
</dbReference>
<evidence type="ECO:0000256" key="4">
    <source>
        <dbReference type="SAM" id="Phobius"/>
    </source>
</evidence>
<comment type="caution">
    <text evidence="6">The sequence shown here is derived from an EMBL/GenBank/DDBJ whole genome shotgun (WGS) entry which is preliminary data.</text>
</comment>
<keyword evidence="1" id="KW-0732">Signal</keyword>
<evidence type="ECO:0000259" key="5">
    <source>
        <dbReference type="PROSITE" id="PS50835"/>
    </source>
</evidence>
<dbReference type="SMART" id="SM00409">
    <property type="entry name" value="IG"/>
    <property type="match status" value="1"/>
</dbReference>
<dbReference type="InterPro" id="IPR007110">
    <property type="entry name" value="Ig-like_dom"/>
</dbReference>
<sequence length="236" mass="25768">RPKAMISIKPDKPVYRGENVTLRCEIQRGGDTEWTYSWYKDNKSLYPEGEGRVYTDSTNKEISIISFRDSDSGVYTCRGQRRDSQSSEMSDAVTLTVSGSGPSNPTVVAVGLGVAFLFVILLIIIFLLRRHRINKGKQQKTNQTSEQNQSRPGAEGAQSGPLEAGEAAAESSEVTYAPVTTEPKANRTNDADAEPSGSDVTYAELEMKPKKTAKGKTETASVDADTVYSEVKLNTE</sequence>
<dbReference type="Proteomes" id="UP000727407">
    <property type="component" value="Unassembled WGS sequence"/>
</dbReference>
<dbReference type="InterPro" id="IPR050488">
    <property type="entry name" value="Ig_Fc_receptor"/>
</dbReference>
<evidence type="ECO:0000256" key="3">
    <source>
        <dbReference type="SAM" id="MobiDB-lite"/>
    </source>
</evidence>
<keyword evidence="4" id="KW-0472">Membrane</keyword>
<feature type="non-terminal residue" evidence="6">
    <location>
        <position position="1"/>
    </location>
</feature>
<dbReference type="PANTHER" id="PTHR11481:SF64">
    <property type="entry name" value="FC RECEPTOR-LIKE PROTEIN 4"/>
    <property type="match status" value="1"/>
</dbReference>
<evidence type="ECO:0000313" key="7">
    <source>
        <dbReference type="Proteomes" id="UP000727407"/>
    </source>
</evidence>
<keyword evidence="7" id="KW-1185">Reference proteome</keyword>
<keyword evidence="2" id="KW-1015">Disulfide bond</keyword>
<dbReference type="PROSITE" id="PS50835">
    <property type="entry name" value="IG_LIKE"/>
    <property type="match status" value="1"/>
</dbReference>
<feature type="domain" description="Ig-like" evidence="5">
    <location>
        <begin position="2"/>
        <end position="94"/>
    </location>
</feature>
<dbReference type="Gene3D" id="2.60.40.10">
    <property type="entry name" value="Immunoglobulins"/>
    <property type="match status" value="1"/>
</dbReference>
<dbReference type="AlphaFoldDB" id="A0A8J4WZ28"/>
<feature type="compositionally biased region" description="Polar residues" evidence="3">
    <location>
        <begin position="86"/>
        <end position="100"/>
    </location>
</feature>
<keyword evidence="4" id="KW-1133">Transmembrane helix</keyword>
<dbReference type="InterPro" id="IPR036179">
    <property type="entry name" value="Ig-like_dom_sf"/>
</dbReference>
<dbReference type="CDD" id="cd00096">
    <property type="entry name" value="Ig"/>
    <property type="match status" value="1"/>
</dbReference>
<feature type="compositionally biased region" description="Polar residues" evidence="3">
    <location>
        <begin position="139"/>
        <end position="151"/>
    </location>
</feature>
<dbReference type="GO" id="GO:0007166">
    <property type="term" value="P:cell surface receptor signaling pathway"/>
    <property type="evidence" value="ECO:0007669"/>
    <property type="project" value="TreeGrafter"/>
</dbReference>
<dbReference type="Pfam" id="PF13927">
    <property type="entry name" value="Ig_3"/>
    <property type="match status" value="1"/>
</dbReference>
<dbReference type="InterPro" id="IPR003598">
    <property type="entry name" value="Ig_sub2"/>
</dbReference>
<feature type="region of interest" description="Disordered" evidence="3">
    <location>
        <begin position="79"/>
        <end position="100"/>
    </location>
</feature>
<feature type="transmembrane region" description="Helical" evidence="4">
    <location>
        <begin position="107"/>
        <end position="128"/>
    </location>
</feature>
<evidence type="ECO:0000256" key="1">
    <source>
        <dbReference type="ARBA" id="ARBA00022729"/>
    </source>
</evidence>
<dbReference type="GO" id="GO:0009897">
    <property type="term" value="C:external side of plasma membrane"/>
    <property type="evidence" value="ECO:0007669"/>
    <property type="project" value="TreeGrafter"/>
</dbReference>
<dbReference type="InterPro" id="IPR013783">
    <property type="entry name" value="Ig-like_fold"/>
</dbReference>
<proteinExistence type="predicted"/>